<gene>
    <name evidence="17" type="ORF">FHX74_000820</name>
</gene>
<comment type="catalytic activity">
    <reaction evidence="10">
        <text>ATP + H2O = ADP + phosphate + H(+)</text>
        <dbReference type="Rhea" id="RHEA:13065"/>
        <dbReference type="ChEBI" id="CHEBI:15377"/>
        <dbReference type="ChEBI" id="CHEBI:15378"/>
        <dbReference type="ChEBI" id="CHEBI:30616"/>
        <dbReference type="ChEBI" id="CHEBI:43474"/>
        <dbReference type="ChEBI" id="CHEBI:456216"/>
        <dbReference type="EC" id="5.6.2.4"/>
    </reaction>
</comment>
<evidence type="ECO:0000256" key="7">
    <source>
        <dbReference type="ARBA" id="ARBA00023235"/>
    </source>
</evidence>
<evidence type="ECO:0000256" key="9">
    <source>
        <dbReference type="ARBA" id="ARBA00034808"/>
    </source>
</evidence>
<evidence type="ECO:0000313" key="17">
    <source>
        <dbReference type="EMBL" id="MBA8793226.1"/>
    </source>
</evidence>
<feature type="domain" description="UvrD-like helicase ATP-binding" evidence="15">
    <location>
        <begin position="49"/>
        <end position="337"/>
    </location>
</feature>
<evidence type="ECO:0000259" key="16">
    <source>
        <dbReference type="PROSITE" id="PS51217"/>
    </source>
</evidence>
<dbReference type="PANTHER" id="PTHR11070:SF2">
    <property type="entry name" value="ATP-DEPENDENT DNA HELICASE SRS2"/>
    <property type="match status" value="1"/>
</dbReference>
<feature type="compositionally biased region" description="Acidic residues" evidence="14">
    <location>
        <begin position="583"/>
        <end position="593"/>
    </location>
</feature>
<evidence type="ECO:0000256" key="3">
    <source>
        <dbReference type="ARBA" id="ARBA00022801"/>
    </source>
</evidence>
<dbReference type="SUPFAM" id="SSF52540">
    <property type="entry name" value="P-loop containing nucleoside triphosphate hydrolases"/>
    <property type="match status" value="1"/>
</dbReference>
<sequence length="860" mass="93996">MASQTETSAPAAPGSTRTPPAEPLDALFPDPQPPRRSRARRDDPARLLEGLNPQQRAAVVHTGAPVLVVAGAGSGKTRVLTRRIAYLVAERKVHPGSILAITFTNKAAAEMRQRVTDLVGNRARLMWVSTFHSACVRILRADIHRFGIARTFSIYDDTDAKRLMQLVAKDLDLDPKRYTPRSLLTWVSNQKNELVDPESVVIENGADASFQAAYAEYQRRLSAANALDFDDLIMTTVHLMMAFPEVREGYRRRFRHVLVDEYQDTNYAQYALVQQLCGPEPTDDAGPSAAPAELMVVGDSDQSIYAFRGATIRNINDFELDFPGAETIMLEQNYRSTQTILDAANAVIRRNADRREKKLWSDLGTGDPLVGYVADTEHDEAQFVAGEIDALSDAGKGRYGDVAVFYRTNAQSRAFEETFIRVGMPYKVVGGVRFYERREIRDAIAYLRAIANRTDDVSLRRILNVPKRGIGERAESAVENFAREQRISFADALRRTGEIPGLATRSAKQIAEFAGFMDRCEQLVADGVPADEVLTTVLTDSGYLAELQASTDPQDETRQENLVELVAVAREFVAAQAGIDQLTGEDESGEPLDDPATAPATVPGTEGSSDDPSTPADGAAPPNLAAGQPEPDTSLGAFLERVALVADADSIPPEPGTDDQGVVTLMTLHTAKGLEFDTVFLTGMEDGIFPHQRALLDKAEQQEERRLAYVGLTRARQRLYLSRAIVRSAWGAPQHNPPSRFLDEIPAELIEWRRTENAVTSWRSTSATAAYQQGGGSVAQSRRGGENRQWRNTVGYGSAPPVRKEVPALQPGDKVLHSTFGMGTVVATSGGGAELAKADVDFGSVGIKRLALKHAPLEKL</sequence>
<dbReference type="InterPro" id="IPR014016">
    <property type="entry name" value="UvrD-like_ATP-bd"/>
</dbReference>
<dbReference type="Pfam" id="PF21196">
    <property type="entry name" value="PcrA_UvrD_tudor"/>
    <property type="match status" value="1"/>
</dbReference>
<feature type="region of interest" description="Disordered" evidence="14">
    <location>
        <begin position="583"/>
        <end position="633"/>
    </location>
</feature>
<feature type="region of interest" description="Disordered" evidence="14">
    <location>
        <begin position="774"/>
        <end position="804"/>
    </location>
</feature>
<keyword evidence="3 13" id="KW-0378">Hydrolase</keyword>
<dbReference type="GO" id="GO:0005829">
    <property type="term" value="C:cytosol"/>
    <property type="evidence" value="ECO:0007669"/>
    <property type="project" value="TreeGrafter"/>
</dbReference>
<dbReference type="GO" id="GO:0033202">
    <property type="term" value="C:DNA helicase complex"/>
    <property type="evidence" value="ECO:0007669"/>
    <property type="project" value="TreeGrafter"/>
</dbReference>
<dbReference type="InterPro" id="IPR000212">
    <property type="entry name" value="DNA_helicase_UvrD/REP"/>
</dbReference>
<dbReference type="PANTHER" id="PTHR11070">
    <property type="entry name" value="UVRD / RECB / PCRA DNA HELICASE FAMILY MEMBER"/>
    <property type="match status" value="1"/>
</dbReference>
<organism evidence="17 18">
    <name type="scientific">Microlunatus kandeliicorticis</name>
    <dbReference type="NCBI Taxonomy" id="1759536"/>
    <lineage>
        <taxon>Bacteria</taxon>
        <taxon>Bacillati</taxon>
        <taxon>Actinomycetota</taxon>
        <taxon>Actinomycetes</taxon>
        <taxon>Propionibacteriales</taxon>
        <taxon>Propionibacteriaceae</taxon>
        <taxon>Microlunatus</taxon>
    </lineage>
</organism>
<evidence type="ECO:0000256" key="2">
    <source>
        <dbReference type="ARBA" id="ARBA00022741"/>
    </source>
</evidence>
<evidence type="ECO:0000256" key="5">
    <source>
        <dbReference type="ARBA" id="ARBA00022840"/>
    </source>
</evidence>
<keyword evidence="4 13" id="KW-0347">Helicase</keyword>
<dbReference type="PROSITE" id="PS51198">
    <property type="entry name" value="UVRD_HELICASE_ATP_BIND"/>
    <property type="match status" value="1"/>
</dbReference>
<comment type="catalytic activity">
    <reaction evidence="8">
        <text>Couples ATP hydrolysis with the unwinding of duplex DNA by translocating in the 3'-5' direction.</text>
        <dbReference type="EC" id="5.6.2.4"/>
    </reaction>
</comment>
<feature type="domain" description="UvrD-like helicase C-terminal" evidence="16">
    <location>
        <begin position="338"/>
        <end position="673"/>
    </location>
</feature>
<evidence type="ECO:0000256" key="1">
    <source>
        <dbReference type="ARBA" id="ARBA00009922"/>
    </source>
</evidence>
<evidence type="ECO:0000256" key="10">
    <source>
        <dbReference type="ARBA" id="ARBA00048988"/>
    </source>
</evidence>
<evidence type="ECO:0000256" key="8">
    <source>
        <dbReference type="ARBA" id="ARBA00034617"/>
    </source>
</evidence>
<dbReference type="Pfam" id="PF13361">
    <property type="entry name" value="UvrD_C"/>
    <property type="match status" value="2"/>
</dbReference>
<dbReference type="GO" id="GO:0009314">
    <property type="term" value="P:response to radiation"/>
    <property type="evidence" value="ECO:0007669"/>
    <property type="project" value="UniProtKB-ARBA"/>
</dbReference>
<feature type="region of interest" description="Disordered" evidence="14">
    <location>
        <begin position="1"/>
        <end position="42"/>
    </location>
</feature>
<dbReference type="Gene3D" id="1.10.486.10">
    <property type="entry name" value="PCRA, domain 4"/>
    <property type="match status" value="1"/>
</dbReference>
<dbReference type="AlphaFoldDB" id="A0A7W3IQ78"/>
<evidence type="ECO:0000313" key="18">
    <source>
        <dbReference type="Proteomes" id="UP000523079"/>
    </source>
</evidence>
<keyword evidence="2 13" id="KW-0547">Nucleotide-binding</keyword>
<dbReference type="GO" id="GO:0003677">
    <property type="term" value="F:DNA binding"/>
    <property type="evidence" value="ECO:0007669"/>
    <property type="project" value="UniProtKB-KW"/>
</dbReference>
<evidence type="ECO:0000256" key="11">
    <source>
        <dbReference type="ARBA" id="ARBA00067565"/>
    </source>
</evidence>
<keyword evidence="7" id="KW-0413">Isomerase</keyword>
<dbReference type="GO" id="GO:0016787">
    <property type="term" value="F:hydrolase activity"/>
    <property type="evidence" value="ECO:0007669"/>
    <property type="project" value="UniProtKB-UniRule"/>
</dbReference>
<feature type="binding site" evidence="13">
    <location>
        <begin position="70"/>
        <end position="77"/>
    </location>
    <ligand>
        <name>ATP</name>
        <dbReference type="ChEBI" id="CHEBI:30616"/>
    </ligand>
</feature>
<keyword evidence="18" id="KW-1185">Reference proteome</keyword>
<evidence type="ECO:0000256" key="12">
    <source>
        <dbReference type="ARBA" id="ARBA00077374"/>
    </source>
</evidence>
<accession>A0A7W3IQ78</accession>
<dbReference type="EC" id="5.6.2.4" evidence="9"/>
<dbReference type="Proteomes" id="UP000523079">
    <property type="component" value="Unassembled WGS sequence"/>
</dbReference>
<dbReference type="EMBL" id="JACGWT010000001">
    <property type="protein sequence ID" value="MBA8793226.1"/>
    <property type="molecule type" value="Genomic_DNA"/>
</dbReference>
<dbReference type="PROSITE" id="PS51217">
    <property type="entry name" value="UVRD_HELICASE_CTER"/>
    <property type="match status" value="1"/>
</dbReference>
<dbReference type="InterPro" id="IPR027417">
    <property type="entry name" value="P-loop_NTPase"/>
</dbReference>
<dbReference type="CDD" id="cd18807">
    <property type="entry name" value="SF1_C_UvrD"/>
    <property type="match status" value="2"/>
</dbReference>
<dbReference type="Gene3D" id="1.10.10.160">
    <property type="match status" value="1"/>
</dbReference>
<evidence type="ECO:0000256" key="14">
    <source>
        <dbReference type="SAM" id="MobiDB-lite"/>
    </source>
</evidence>
<dbReference type="Pfam" id="PF00580">
    <property type="entry name" value="UvrD-helicase"/>
    <property type="match status" value="1"/>
</dbReference>
<evidence type="ECO:0000256" key="6">
    <source>
        <dbReference type="ARBA" id="ARBA00023125"/>
    </source>
</evidence>
<dbReference type="Gene3D" id="3.40.50.300">
    <property type="entry name" value="P-loop containing nucleotide triphosphate hydrolases"/>
    <property type="match status" value="3"/>
</dbReference>
<proteinExistence type="inferred from homology"/>
<dbReference type="RefSeq" id="WP_182558760.1">
    <property type="nucleotide sequence ID" value="NZ_JACGWT010000001.1"/>
</dbReference>
<dbReference type="InterPro" id="IPR013986">
    <property type="entry name" value="DExx_box_DNA_helicase_dom_sf"/>
</dbReference>
<keyword evidence="6" id="KW-0238">DNA-binding</keyword>
<comment type="similarity">
    <text evidence="1">Belongs to the helicase family. UvrD subfamily.</text>
</comment>
<evidence type="ECO:0000259" key="15">
    <source>
        <dbReference type="PROSITE" id="PS51198"/>
    </source>
</evidence>
<dbReference type="FunFam" id="1.10.10.160:FF:000001">
    <property type="entry name" value="ATP-dependent DNA helicase"/>
    <property type="match status" value="1"/>
</dbReference>
<dbReference type="FunFam" id="1.10.486.10:FF:000003">
    <property type="entry name" value="ATP-dependent DNA helicase"/>
    <property type="match status" value="1"/>
</dbReference>
<reference evidence="17 18" key="1">
    <citation type="submission" date="2020-07" db="EMBL/GenBank/DDBJ databases">
        <title>Sequencing the genomes of 1000 actinobacteria strains.</title>
        <authorList>
            <person name="Klenk H.-P."/>
        </authorList>
    </citation>
    <scope>NUCLEOTIDE SEQUENCE [LARGE SCALE GENOMIC DNA]</scope>
    <source>
        <strain evidence="17 18">DSM 100723</strain>
    </source>
</reference>
<comment type="caution">
    <text evidence="17">The sequence shown here is derived from an EMBL/GenBank/DDBJ whole genome shotgun (WGS) entry which is preliminary data.</text>
</comment>
<keyword evidence="5 13" id="KW-0067">ATP-binding</keyword>
<name>A0A7W3IQ78_9ACTN</name>
<dbReference type="GO" id="GO:0005524">
    <property type="term" value="F:ATP binding"/>
    <property type="evidence" value="ECO:0007669"/>
    <property type="project" value="UniProtKB-UniRule"/>
</dbReference>
<protein>
    <recommendedName>
        <fullName evidence="11">ATP-dependent DNA helicase UvrD1</fullName>
        <ecNumber evidence="9">5.6.2.4</ecNumber>
    </recommendedName>
    <alternativeName>
        <fullName evidence="12">DNA 3'-5' helicase UvrD1</fullName>
    </alternativeName>
</protein>
<dbReference type="InterPro" id="IPR014017">
    <property type="entry name" value="DNA_helicase_UvrD-like_C"/>
</dbReference>
<evidence type="ECO:0000256" key="4">
    <source>
        <dbReference type="ARBA" id="ARBA00022806"/>
    </source>
</evidence>
<evidence type="ECO:0000256" key="13">
    <source>
        <dbReference type="PROSITE-ProRule" id="PRU00560"/>
    </source>
</evidence>
<dbReference type="GO" id="GO:0000725">
    <property type="term" value="P:recombinational repair"/>
    <property type="evidence" value="ECO:0007669"/>
    <property type="project" value="TreeGrafter"/>
</dbReference>
<dbReference type="GO" id="GO:0043138">
    <property type="term" value="F:3'-5' DNA helicase activity"/>
    <property type="evidence" value="ECO:0007669"/>
    <property type="project" value="UniProtKB-EC"/>
</dbReference>
<dbReference type="CDD" id="cd17932">
    <property type="entry name" value="DEXQc_UvrD"/>
    <property type="match status" value="1"/>
</dbReference>